<protein>
    <recommendedName>
        <fullName evidence="3">Copper resistance protein B</fullName>
    </recommendedName>
</protein>
<gene>
    <name evidence="1" type="ORF">MSSD14B_26910</name>
</gene>
<proteinExistence type="predicted"/>
<comment type="caution">
    <text evidence="1">The sequence shown here is derived from an EMBL/GenBank/DDBJ whole genome shotgun (WGS) entry which is preliminary data.</text>
</comment>
<evidence type="ECO:0008006" key="3">
    <source>
        <dbReference type="Google" id="ProtNLM"/>
    </source>
</evidence>
<evidence type="ECO:0000313" key="2">
    <source>
        <dbReference type="Proteomes" id="UP000387223"/>
    </source>
</evidence>
<reference evidence="1 2" key="1">
    <citation type="journal article" date="2019" name="J. Gen. Appl. Microbiol.">
        <title>Aerobic degradation of cis-dichloroethene by the marine bacterium Marinobacter salsuginis strain 5N-3.</title>
        <authorList>
            <person name="Inoue Y."/>
            <person name="Fukunaga Y."/>
            <person name="Katsumata H."/>
            <person name="Ohji S."/>
            <person name="Hosoyama A."/>
            <person name="Mori K."/>
            <person name="Ando K."/>
        </authorList>
    </citation>
    <scope>NUCLEOTIDE SEQUENCE [LARGE SCALE GENOMIC DNA]</scope>
    <source>
        <strain evidence="1 2">NBRC 109114</strain>
    </source>
</reference>
<dbReference type="EMBL" id="BGZI01000018">
    <property type="protein sequence ID" value="GBO89023.1"/>
    <property type="molecule type" value="Genomic_DNA"/>
</dbReference>
<organism evidence="1 2">
    <name type="scientific">Marinobacter salsuginis</name>
    <dbReference type="NCBI Taxonomy" id="418719"/>
    <lineage>
        <taxon>Bacteria</taxon>
        <taxon>Pseudomonadati</taxon>
        <taxon>Pseudomonadota</taxon>
        <taxon>Gammaproteobacteria</taxon>
        <taxon>Pseudomonadales</taxon>
        <taxon>Marinobacteraceae</taxon>
        <taxon>Marinobacter</taxon>
    </lineage>
</organism>
<dbReference type="GO" id="GO:0006878">
    <property type="term" value="P:intracellular copper ion homeostasis"/>
    <property type="evidence" value="ECO:0007669"/>
    <property type="project" value="InterPro"/>
</dbReference>
<dbReference type="InterPro" id="IPR007939">
    <property type="entry name" value="Cu-R_B_prcur"/>
</dbReference>
<evidence type="ECO:0000313" key="1">
    <source>
        <dbReference type="EMBL" id="GBO89023.1"/>
    </source>
</evidence>
<dbReference type="RefSeq" id="WP_092034159.1">
    <property type="nucleotide sequence ID" value="NZ_BGZI01000018.1"/>
</dbReference>
<dbReference type="Pfam" id="PF05275">
    <property type="entry name" value="CopB"/>
    <property type="match status" value="1"/>
</dbReference>
<dbReference type="GO" id="GO:0009279">
    <property type="term" value="C:cell outer membrane"/>
    <property type="evidence" value="ECO:0007669"/>
    <property type="project" value="InterPro"/>
</dbReference>
<dbReference type="GO" id="GO:0005507">
    <property type="term" value="F:copper ion binding"/>
    <property type="evidence" value="ECO:0007669"/>
    <property type="project" value="InterPro"/>
</dbReference>
<accession>A0A5M3Q1E7</accession>
<sequence>MDNQLLTTSPSIRIVLGSFLIVLHTFAFAEESGWPEPVEDNLPLGMIIADQFEYRDNDGADTLRWDMQGWYGTDTNKLWMKFEGDDQTSANGGELELQALYSRMIAPFWDLQVGLRYDRQYGSGPDQDRSFAVLGVQGLAPYRFEVEPALFISEDGDVSARLVGTYDLLFSQRLILQPRFETNIAASSVPRFGVGSGLNDVQLGLRLRYEVRREFAPYIGVSWKRQYGNTADLTRADGGDVDNLALVAGFRVWF</sequence>
<dbReference type="Proteomes" id="UP000387223">
    <property type="component" value="Unassembled WGS sequence"/>
</dbReference>
<dbReference type="AlphaFoldDB" id="A0A5M3Q1E7"/>
<name>A0A5M3Q1E7_9GAMM</name>